<accession>A0A2N9G3H4</accession>
<name>A0A2N9G3H4_FAGSY</name>
<proteinExistence type="predicted"/>
<dbReference type="Pfam" id="PF14392">
    <property type="entry name" value="zf-CCHC_4"/>
    <property type="match status" value="1"/>
</dbReference>
<evidence type="ECO:0000313" key="2">
    <source>
        <dbReference type="EMBL" id="SPC93919.1"/>
    </source>
</evidence>
<organism evidence="2">
    <name type="scientific">Fagus sylvatica</name>
    <name type="common">Beechnut</name>
    <dbReference type="NCBI Taxonomy" id="28930"/>
    <lineage>
        <taxon>Eukaryota</taxon>
        <taxon>Viridiplantae</taxon>
        <taxon>Streptophyta</taxon>
        <taxon>Embryophyta</taxon>
        <taxon>Tracheophyta</taxon>
        <taxon>Spermatophyta</taxon>
        <taxon>Magnoliopsida</taxon>
        <taxon>eudicotyledons</taxon>
        <taxon>Gunneridae</taxon>
        <taxon>Pentapetalae</taxon>
        <taxon>rosids</taxon>
        <taxon>fabids</taxon>
        <taxon>Fagales</taxon>
        <taxon>Fagaceae</taxon>
        <taxon>Fagus</taxon>
    </lineage>
</organism>
<gene>
    <name evidence="2" type="ORF">FSB_LOCUS21801</name>
</gene>
<dbReference type="InterPro" id="IPR025836">
    <property type="entry name" value="Zn_knuckle_CX2CX4HX4C"/>
</dbReference>
<sequence length="241" mass="27724">MNSSQRPEHILVAKFLTPRLLNIESVARTFKLLWKTRKNYTVQDLGRDTPISDLTFTHSSFWVQLHNLPVRKMMPDVAEIIGRTIGIVEKVADNDDEKGGGDQRWVSFRYERLPNFYYWCGCLDHTEKDCDIGLQHYVSSTTMEHQYGTWLRAGTDRPPRKTVIIVMGRQANMTSREPPKPTNHIDEENLTALDQNQPSMLRDQTISMAGEESPMDVEEIIMGQSSTQPRLVNLESFEAQL</sequence>
<feature type="domain" description="Zinc knuckle CX2CX4HX4C" evidence="1">
    <location>
        <begin position="98"/>
        <end position="131"/>
    </location>
</feature>
<dbReference type="EMBL" id="OIVN01001435">
    <property type="protein sequence ID" value="SPC93919.1"/>
    <property type="molecule type" value="Genomic_DNA"/>
</dbReference>
<reference evidence="2" key="1">
    <citation type="submission" date="2018-02" db="EMBL/GenBank/DDBJ databases">
        <authorList>
            <person name="Cohen D.B."/>
            <person name="Kent A.D."/>
        </authorList>
    </citation>
    <scope>NUCLEOTIDE SEQUENCE</scope>
</reference>
<dbReference type="AlphaFoldDB" id="A0A2N9G3H4"/>
<protein>
    <recommendedName>
        <fullName evidence="1">Zinc knuckle CX2CX4HX4C domain-containing protein</fullName>
    </recommendedName>
</protein>
<evidence type="ECO:0000259" key="1">
    <source>
        <dbReference type="Pfam" id="PF14392"/>
    </source>
</evidence>